<reference evidence="1" key="1">
    <citation type="submission" date="2017-05" db="EMBL/GenBank/DDBJ databases">
        <title>Polyphasic characterization of four soil-derived phenanthrene-degrading Acidovorax strains and proposal of Acidovorax phenanthrenivorans sp. nov.</title>
        <authorList>
            <person name="Singleton D."/>
            <person name="Lee J."/>
            <person name="Dickey A.N."/>
            <person name="Stroud A."/>
            <person name="Scholl E.H."/>
            <person name="Wright F.A."/>
            <person name="Aitken M.D."/>
        </authorList>
    </citation>
    <scope>NUCLEOTIDE SEQUENCE</scope>
    <source>
        <strain evidence="1">P4</strain>
    </source>
</reference>
<dbReference type="InterPro" id="IPR029058">
    <property type="entry name" value="AB_hydrolase_fold"/>
</dbReference>
<dbReference type="InterPro" id="IPR000639">
    <property type="entry name" value="Epox_hydrolase-like"/>
</dbReference>
<dbReference type="PANTHER" id="PTHR46438:SF11">
    <property type="entry name" value="LIPASE-RELATED"/>
    <property type="match status" value="1"/>
</dbReference>
<gene>
    <name evidence="1" type="ORF">CBP36_05920</name>
</gene>
<dbReference type="OrthoDB" id="9799989at2"/>
<dbReference type="InterPro" id="IPR000073">
    <property type="entry name" value="AB_hydrolase_1"/>
</dbReference>
<protein>
    <submittedName>
        <fullName evidence="1">2-hydroxy-6-oxo-2,4-heptadienoate hydrolase</fullName>
    </submittedName>
</protein>
<dbReference type="PANTHER" id="PTHR46438">
    <property type="entry name" value="ALPHA/BETA-HYDROLASES SUPERFAMILY PROTEIN"/>
    <property type="match status" value="1"/>
</dbReference>
<keyword evidence="2" id="KW-1185">Reference proteome</keyword>
<sequence length="276" mass="30563">MTQNNNPEIGHSVEAAGIRTNYLEAGSGAPLVLLHGSGPGVTAWANWRLAIPEFAKTHRVLAPDLAGFGYTERKAGVVYNLDYWVRHIIGFLDALKIEQADFVGNSFGGALTLAVATRHPDRVRKVVLMGSAGTEFTLTHELDAVWGYEPSVENMRTIVQMFAYDKSLLTEALVASRYDASIRPGFHESYSSLFPAPRQRHIAALATPEDKLRALDKPVLLVHGREDRVIPLDSSLRLHQLLQRSELHVFGQCGHWTQIEKKDRFVGVVENFLAAA</sequence>
<accession>A0A240UAD0</accession>
<evidence type="ECO:0000313" key="2">
    <source>
        <dbReference type="Proteomes" id="UP000194440"/>
    </source>
</evidence>
<dbReference type="Gene3D" id="3.40.50.1820">
    <property type="entry name" value="alpha/beta hydrolase"/>
    <property type="match status" value="1"/>
</dbReference>
<dbReference type="KEGG" id="acin:CBP34_05305"/>
<dbReference type="KEGG" id="acip:CBP36_05920"/>
<dbReference type="SUPFAM" id="SSF53474">
    <property type="entry name" value="alpha/beta-Hydrolases"/>
    <property type="match status" value="1"/>
</dbReference>
<dbReference type="AlphaFoldDB" id="A0A240UAD0"/>
<dbReference type="PRINTS" id="PR00412">
    <property type="entry name" value="EPOXHYDRLASE"/>
</dbReference>
<dbReference type="PRINTS" id="PR00111">
    <property type="entry name" value="ABHYDROLASE"/>
</dbReference>
<organism evidence="1 2">
    <name type="scientific">Acidovorax carolinensis</name>
    <dbReference type="NCBI Taxonomy" id="553814"/>
    <lineage>
        <taxon>Bacteria</taxon>
        <taxon>Pseudomonadati</taxon>
        <taxon>Pseudomonadota</taxon>
        <taxon>Betaproteobacteria</taxon>
        <taxon>Burkholderiales</taxon>
        <taxon>Comamonadaceae</taxon>
        <taxon>Acidovorax</taxon>
    </lineage>
</organism>
<dbReference type="KEGG" id="acis:CBP35_13025"/>
<name>A0A240UAD0_9BURK</name>
<dbReference type="RefSeq" id="WP_086911732.1">
    <property type="nucleotide sequence ID" value="NZ_CP021359.1"/>
</dbReference>
<keyword evidence="1" id="KW-0378">Hydrolase</keyword>
<accession>A0A240U1B7</accession>
<accession>A0A240TPT2</accession>
<evidence type="ECO:0000313" key="1">
    <source>
        <dbReference type="EMBL" id="ART58454.1"/>
    </source>
</evidence>
<dbReference type="EMBL" id="CP021366">
    <property type="protein sequence ID" value="ART58454.1"/>
    <property type="molecule type" value="Genomic_DNA"/>
</dbReference>
<dbReference type="Proteomes" id="UP000194440">
    <property type="component" value="Chromosome"/>
</dbReference>
<dbReference type="KEGG" id="acid:CBP33_05470"/>
<dbReference type="GO" id="GO:0016787">
    <property type="term" value="F:hydrolase activity"/>
    <property type="evidence" value="ECO:0007669"/>
    <property type="project" value="UniProtKB-KW"/>
</dbReference>
<proteinExistence type="predicted"/>
<dbReference type="Pfam" id="PF00561">
    <property type="entry name" value="Abhydrolase_1"/>
    <property type="match status" value="1"/>
</dbReference>